<accession>A0A7D7Q1Z9</accession>
<dbReference type="EMBL" id="CP059343">
    <property type="protein sequence ID" value="QMS55517.1"/>
    <property type="molecule type" value="Genomic_DNA"/>
</dbReference>
<dbReference type="Gene3D" id="3.40.30.10">
    <property type="entry name" value="Glutaredoxin"/>
    <property type="match status" value="1"/>
</dbReference>
<dbReference type="InterPro" id="IPR008554">
    <property type="entry name" value="Glutaredoxin-like"/>
</dbReference>
<evidence type="ECO:0000313" key="2">
    <source>
        <dbReference type="Proteomes" id="UP000216825"/>
    </source>
</evidence>
<reference evidence="1 2" key="2">
    <citation type="submission" date="2020-07" db="EMBL/GenBank/DDBJ databases">
        <title>Genome of starter culture bacteria Kocuria salsicia reveals its technological properties and safety for usage in meat industry.</title>
        <authorList>
            <person name="Michael M."/>
            <person name="Konstantin K."/>
            <person name="Evgenii K."/>
            <person name="Galina S."/>
            <person name="Oksana K."/>
            <person name="Andrei L."/>
        </authorList>
    </citation>
    <scope>NUCLEOTIDE SEQUENCE [LARGE SCALE GENOMIC DNA]</scope>
    <source>
        <strain evidence="1 2">80</strain>
    </source>
</reference>
<reference evidence="2" key="1">
    <citation type="submission" date="2017-08" db="EMBL/GenBank/DDBJ databases">
        <title>Draft Genome Sequence of Kocuria varians 80.</title>
        <authorList>
            <person name="Minaev M."/>
            <person name="Kurbakov K.A."/>
            <person name="Solodovnikova G.I."/>
            <person name="Kuznetsova O.A."/>
            <person name="Lisitsyn A.B."/>
        </authorList>
    </citation>
    <scope>NUCLEOTIDE SEQUENCE [LARGE SCALE GENOMIC DNA]</scope>
    <source>
        <strain evidence="2">80</strain>
    </source>
</reference>
<proteinExistence type="predicted"/>
<sequence>MGAMSSEHPAPSEPVRRAAPLLSGVDWARKPPAHTVTLLGRPGCHLCEDAREIVVPVCEQTGSTYEERDVTADPDLLRDYGEHVPVVFVDGVAWDRLRVDADRLRAVLS</sequence>
<evidence type="ECO:0000313" key="1">
    <source>
        <dbReference type="EMBL" id="QMS55517.1"/>
    </source>
</evidence>
<dbReference type="Pfam" id="PF05768">
    <property type="entry name" value="Glrx-like"/>
    <property type="match status" value="1"/>
</dbReference>
<gene>
    <name evidence="1" type="ORF">CIB50_0000202</name>
</gene>
<protein>
    <recommendedName>
        <fullName evidence="3">Glutaredoxin</fullName>
    </recommendedName>
</protein>
<dbReference type="KEGG" id="kvr:CIB50_0000202"/>
<dbReference type="Proteomes" id="UP000216825">
    <property type="component" value="Chromosome"/>
</dbReference>
<name>A0A7D7Q1Z9_KOCVA</name>
<dbReference type="AlphaFoldDB" id="A0A7D7Q1Z9"/>
<organism evidence="1 2">
    <name type="scientific">Kocuria varians</name>
    <name type="common">Micrococcus varians</name>
    <dbReference type="NCBI Taxonomy" id="1272"/>
    <lineage>
        <taxon>Bacteria</taxon>
        <taxon>Bacillati</taxon>
        <taxon>Actinomycetota</taxon>
        <taxon>Actinomycetes</taxon>
        <taxon>Micrococcales</taxon>
        <taxon>Micrococcaceae</taxon>
        <taxon>Kocuria</taxon>
    </lineage>
</organism>
<dbReference type="InterPro" id="IPR036249">
    <property type="entry name" value="Thioredoxin-like_sf"/>
</dbReference>
<dbReference type="SUPFAM" id="SSF52833">
    <property type="entry name" value="Thioredoxin-like"/>
    <property type="match status" value="1"/>
</dbReference>
<keyword evidence="2" id="KW-1185">Reference proteome</keyword>
<evidence type="ECO:0008006" key="3">
    <source>
        <dbReference type="Google" id="ProtNLM"/>
    </source>
</evidence>